<dbReference type="PANTHER" id="PTHR22926:SF3">
    <property type="entry name" value="UNDECAPRENYL-PHOSPHATE ALPHA-N-ACETYLGLUCOSAMINYL 1-PHOSPHATE TRANSFERASE"/>
    <property type="match status" value="1"/>
</dbReference>
<proteinExistence type="predicted"/>
<evidence type="ECO:0000256" key="5">
    <source>
        <dbReference type="ARBA" id="ARBA00022989"/>
    </source>
</evidence>
<dbReference type="GO" id="GO:0009103">
    <property type="term" value="P:lipopolysaccharide biosynthetic process"/>
    <property type="evidence" value="ECO:0007669"/>
    <property type="project" value="TreeGrafter"/>
</dbReference>
<dbReference type="InterPro" id="IPR000715">
    <property type="entry name" value="Glycosyl_transferase_4"/>
</dbReference>
<comment type="subcellular location">
    <subcellularLocation>
        <location evidence="1">Cell membrane</location>
        <topology evidence="1">Multi-pass membrane protein</topology>
    </subcellularLocation>
</comment>
<evidence type="ECO:0000256" key="7">
    <source>
        <dbReference type="PIRSR" id="PIRSR600715-1"/>
    </source>
</evidence>
<feature type="transmembrane region" description="Helical" evidence="8">
    <location>
        <begin position="110"/>
        <end position="127"/>
    </location>
</feature>
<dbReference type="PANTHER" id="PTHR22926">
    <property type="entry name" value="PHOSPHO-N-ACETYLMURAMOYL-PENTAPEPTIDE-TRANSFERASE"/>
    <property type="match status" value="1"/>
</dbReference>
<feature type="transmembrane region" description="Helical" evidence="8">
    <location>
        <begin position="159"/>
        <end position="177"/>
    </location>
</feature>
<dbReference type="GO" id="GO:0071555">
    <property type="term" value="P:cell wall organization"/>
    <property type="evidence" value="ECO:0007669"/>
    <property type="project" value="TreeGrafter"/>
</dbReference>
<evidence type="ECO:0000313" key="9">
    <source>
        <dbReference type="EMBL" id="SFM62893.1"/>
    </source>
</evidence>
<evidence type="ECO:0000256" key="8">
    <source>
        <dbReference type="SAM" id="Phobius"/>
    </source>
</evidence>
<keyword evidence="3 9" id="KW-0808">Transferase</keyword>
<dbReference type="GO" id="GO:0046872">
    <property type="term" value="F:metal ion binding"/>
    <property type="evidence" value="ECO:0007669"/>
    <property type="project" value="UniProtKB-KW"/>
</dbReference>
<evidence type="ECO:0000256" key="4">
    <source>
        <dbReference type="ARBA" id="ARBA00022692"/>
    </source>
</evidence>
<keyword evidence="7" id="KW-0460">Magnesium</keyword>
<dbReference type="AlphaFoldDB" id="A0A1I4SF23"/>
<dbReference type="GO" id="GO:0044038">
    <property type="term" value="P:cell wall macromolecule biosynthetic process"/>
    <property type="evidence" value="ECO:0007669"/>
    <property type="project" value="TreeGrafter"/>
</dbReference>
<keyword evidence="2" id="KW-1003">Cell membrane</keyword>
<dbReference type="Pfam" id="PF00953">
    <property type="entry name" value="Glycos_transf_4"/>
    <property type="match status" value="1"/>
</dbReference>
<feature type="transmembrane region" description="Helical" evidence="8">
    <location>
        <begin position="87"/>
        <end position="104"/>
    </location>
</feature>
<feature type="transmembrane region" description="Helical" evidence="8">
    <location>
        <begin position="259"/>
        <end position="280"/>
    </location>
</feature>
<accession>A0A1I4SF23</accession>
<evidence type="ECO:0000313" key="10">
    <source>
        <dbReference type="Proteomes" id="UP000182961"/>
    </source>
</evidence>
<dbReference type="GO" id="GO:0016780">
    <property type="term" value="F:phosphotransferase activity, for other substituted phosphate groups"/>
    <property type="evidence" value="ECO:0007669"/>
    <property type="project" value="InterPro"/>
</dbReference>
<feature type="transmembrane region" description="Helical" evidence="8">
    <location>
        <begin position="184"/>
        <end position="205"/>
    </location>
</feature>
<evidence type="ECO:0000256" key="1">
    <source>
        <dbReference type="ARBA" id="ARBA00004651"/>
    </source>
</evidence>
<evidence type="ECO:0000256" key="3">
    <source>
        <dbReference type="ARBA" id="ARBA00022679"/>
    </source>
</evidence>
<keyword evidence="4 8" id="KW-0812">Transmembrane</keyword>
<reference evidence="10" key="1">
    <citation type="submission" date="2016-10" db="EMBL/GenBank/DDBJ databases">
        <authorList>
            <person name="Varghese N."/>
            <person name="Submissions S."/>
        </authorList>
    </citation>
    <scope>NUCLEOTIDE SEQUENCE [LARGE SCALE GENOMIC DNA]</scope>
    <source>
        <strain evidence="10">DSM 4002</strain>
    </source>
</reference>
<keyword evidence="6 8" id="KW-0472">Membrane</keyword>
<feature type="transmembrane region" description="Helical" evidence="8">
    <location>
        <begin position="47"/>
        <end position="75"/>
    </location>
</feature>
<dbReference type="Proteomes" id="UP000182961">
    <property type="component" value="Unassembled WGS sequence"/>
</dbReference>
<dbReference type="RefSeq" id="WP_024981564.1">
    <property type="nucleotide sequence ID" value="NZ_CBCRUM010000030.1"/>
</dbReference>
<dbReference type="EMBL" id="FOUT01000001">
    <property type="protein sequence ID" value="SFM62893.1"/>
    <property type="molecule type" value="Genomic_DNA"/>
</dbReference>
<organism evidence="9 10">
    <name type="scientific">Flavobacterium succinicans</name>
    <dbReference type="NCBI Taxonomy" id="29536"/>
    <lineage>
        <taxon>Bacteria</taxon>
        <taxon>Pseudomonadati</taxon>
        <taxon>Bacteroidota</taxon>
        <taxon>Flavobacteriia</taxon>
        <taxon>Flavobacteriales</taxon>
        <taxon>Flavobacteriaceae</taxon>
        <taxon>Flavobacterium</taxon>
    </lineage>
</organism>
<feature type="binding site" evidence="7">
    <location>
        <position position="129"/>
    </location>
    <ligand>
        <name>Mg(2+)</name>
        <dbReference type="ChEBI" id="CHEBI:18420"/>
    </ligand>
</feature>
<protein>
    <submittedName>
        <fullName evidence="9">UDP-N-acetylmuramyl pentapeptide phosphotransferase/UDP-N-acetylglucosamine-1-phosphate transferase</fullName>
    </submittedName>
</protein>
<keyword evidence="5 8" id="KW-1133">Transmembrane helix</keyword>
<keyword evidence="7" id="KW-0479">Metal-binding</keyword>
<feature type="transmembrane region" description="Helical" evidence="8">
    <location>
        <begin position="211"/>
        <end position="229"/>
    </location>
</feature>
<sequence>MIYLVFCTVLLLVELFYFKIADRFNIIDKPNLRSSHTQITLRGGGILFPIAVLLGFGMGYVSWALALAVLLVAVVSFVDDIRPLSQLPRLLAHLLAIGLVLYDLQLLSFGWWLLPVVGVLVIGWTNAFNFMDGINGITVLYALVSLVSFRYLPTLAADIPMLELMAIACLVFAFFNLRKRAKTFAGDVGSVAMALFLGYYMVKLILSTQQIGYLLFFAVYGIDAVLTIVNRLRKKENILEAHRSHLYQYLANEKRLPHVGVAIGYALVQLGINLLTVFLIEKQLMTMGVFVLVLGVMTGVYLGIRYWATKKSLVG</sequence>
<name>A0A1I4SF23_9FLAO</name>
<feature type="transmembrane region" description="Helical" evidence="8">
    <location>
        <begin position="286"/>
        <end position="308"/>
    </location>
</feature>
<evidence type="ECO:0000256" key="6">
    <source>
        <dbReference type="ARBA" id="ARBA00023136"/>
    </source>
</evidence>
<feature type="transmembrane region" description="Helical" evidence="8">
    <location>
        <begin position="134"/>
        <end position="153"/>
    </location>
</feature>
<feature type="binding site" evidence="7">
    <location>
        <position position="187"/>
    </location>
    <ligand>
        <name>Mg(2+)</name>
        <dbReference type="ChEBI" id="CHEBI:18420"/>
    </ligand>
</feature>
<comment type="cofactor">
    <cofactor evidence="7">
        <name>Mg(2+)</name>
        <dbReference type="ChEBI" id="CHEBI:18420"/>
    </cofactor>
</comment>
<dbReference type="STRING" id="29536.FLB_23270"/>
<evidence type="ECO:0000256" key="2">
    <source>
        <dbReference type="ARBA" id="ARBA00022475"/>
    </source>
</evidence>
<dbReference type="GO" id="GO:0005886">
    <property type="term" value="C:plasma membrane"/>
    <property type="evidence" value="ECO:0007669"/>
    <property type="project" value="UniProtKB-SubCell"/>
</dbReference>
<gene>
    <name evidence="9" type="ORF">SAMN05444143_101796</name>
</gene>
<dbReference type="eggNOG" id="COG0472">
    <property type="taxonomic scope" value="Bacteria"/>
</dbReference>
<keyword evidence="10" id="KW-1185">Reference proteome</keyword>